<dbReference type="AlphaFoldDB" id="A0A935C9U4"/>
<gene>
    <name evidence="3" type="ORF">JKA74_14385</name>
</gene>
<feature type="signal peptide" evidence="1">
    <location>
        <begin position="1"/>
        <end position="22"/>
    </location>
</feature>
<sequence length="509" mass="57361">MIQNLKYLLFLFLLVASLQTKAAIDSLGIKTIDGKKYILHKVEAKETLYSIARRYHVSVTEITNANESEKDGLNIDQIGRILRVPYKPEEFKAPLRNTSSKKDKSEPTKHKVVAGETLYSLSRKYNVTTDQLKEWNEMETNDLSIGREIWVMKPGGDQEQVPVANVKSKKEDTTKNTIEHTVDFGETIYSISKKYDVAQKDIMAWNRLKDANIAVGQRLIIKGGKQLAQEEAVEQNKNSQQLSVQTFHIAKADDSYKSIANMYGLKASDLKKWNTFKDPFKGGEVVKIVGPEIAKEKSPAPEKEEISEDQENVHVVVSGETIFSLSDKYDVNMEDLRKWNNMKNYQLSVGQKLYISNPDSMAFVSGNKDTTEIEENNASEPNGDEQMIADNPVIAENVQKQDTKAYFTVEAEDVPKIEKVKEIGIAEVIAGSDGTEKYLALHRTAKIGTIMQVRNDLNDQIVFVRVLGKLPNTGVDDKVIIRISKKAFEKLGGVDYKFPVEISYLPLKD</sequence>
<feature type="domain" description="LysM" evidence="2">
    <location>
        <begin position="38"/>
        <end position="84"/>
    </location>
</feature>
<feature type="domain" description="LysM" evidence="2">
    <location>
        <begin position="178"/>
        <end position="221"/>
    </location>
</feature>
<evidence type="ECO:0000259" key="2">
    <source>
        <dbReference type="PROSITE" id="PS51782"/>
    </source>
</evidence>
<dbReference type="SMART" id="SM00257">
    <property type="entry name" value="LysM"/>
    <property type="match status" value="5"/>
</dbReference>
<dbReference type="GO" id="GO:0008932">
    <property type="term" value="F:lytic endotransglycosylase activity"/>
    <property type="evidence" value="ECO:0007669"/>
    <property type="project" value="TreeGrafter"/>
</dbReference>
<name>A0A935C9U4_9BACT</name>
<feature type="chain" id="PRO_5037174331" evidence="1">
    <location>
        <begin position="23"/>
        <end position="509"/>
    </location>
</feature>
<dbReference type="EMBL" id="JAEQBW010000006">
    <property type="protein sequence ID" value="MBK6266230.1"/>
    <property type="molecule type" value="Genomic_DNA"/>
</dbReference>
<reference evidence="3" key="1">
    <citation type="submission" date="2021-01" db="EMBL/GenBank/DDBJ databases">
        <title>Marivirga aurantiaca sp. nov., isolated from intertidal surface sediments.</title>
        <authorList>
            <person name="Zhang M."/>
        </authorList>
    </citation>
    <scope>NUCLEOTIDE SEQUENCE</scope>
    <source>
        <strain evidence="3">S37H4</strain>
    </source>
</reference>
<comment type="caution">
    <text evidence="3">The sequence shown here is derived from an EMBL/GenBank/DDBJ whole genome shotgun (WGS) entry which is preliminary data.</text>
</comment>
<dbReference type="PANTHER" id="PTHR33734:SF22">
    <property type="entry name" value="MEMBRANE-BOUND LYTIC MUREIN TRANSGLYCOSYLASE D"/>
    <property type="match status" value="1"/>
</dbReference>
<evidence type="ECO:0000256" key="1">
    <source>
        <dbReference type="SAM" id="SignalP"/>
    </source>
</evidence>
<dbReference type="Proteomes" id="UP000611723">
    <property type="component" value="Unassembled WGS sequence"/>
</dbReference>
<organism evidence="3 4">
    <name type="scientific">Marivirga aurantiaca</name>
    <dbReference type="NCBI Taxonomy" id="2802615"/>
    <lineage>
        <taxon>Bacteria</taxon>
        <taxon>Pseudomonadati</taxon>
        <taxon>Bacteroidota</taxon>
        <taxon>Cytophagia</taxon>
        <taxon>Cytophagales</taxon>
        <taxon>Marivirgaceae</taxon>
        <taxon>Marivirga</taxon>
    </lineage>
</organism>
<evidence type="ECO:0000313" key="4">
    <source>
        <dbReference type="Proteomes" id="UP000611723"/>
    </source>
</evidence>
<dbReference type="CDD" id="cd00118">
    <property type="entry name" value="LysM"/>
    <property type="match status" value="5"/>
</dbReference>
<proteinExistence type="predicted"/>
<dbReference type="SUPFAM" id="SSF54106">
    <property type="entry name" value="LysM domain"/>
    <property type="match status" value="5"/>
</dbReference>
<dbReference type="PROSITE" id="PS51782">
    <property type="entry name" value="LYSM"/>
    <property type="match status" value="5"/>
</dbReference>
<feature type="domain" description="LysM" evidence="2">
    <location>
        <begin position="108"/>
        <end position="151"/>
    </location>
</feature>
<dbReference type="InterPro" id="IPR036779">
    <property type="entry name" value="LysM_dom_sf"/>
</dbReference>
<evidence type="ECO:0000313" key="3">
    <source>
        <dbReference type="EMBL" id="MBK6266230.1"/>
    </source>
</evidence>
<dbReference type="Pfam" id="PF01476">
    <property type="entry name" value="LysM"/>
    <property type="match status" value="5"/>
</dbReference>
<accession>A0A935C9U4</accession>
<dbReference type="Gene3D" id="2.40.40.10">
    <property type="entry name" value="RlpA-like domain"/>
    <property type="match status" value="1"/>
</dbReference>
<dbReference type="PANTHER" id="PTHR33734">
    <property type="entry name" value="LYSM DOMAIN-CONTAINING GPI-ANCHORED PROTEIN 2"/>
    <property type="match status" value="1"/>
</dbReference>
<keyword evidence="1" id="KW-0732">Signal</keyword>
<dbReference type="Gene3D" id="3.10.350.10">
    <property type="entry name" value="LysM domain"/>
    <property type="match status" value="4"/>
</dbReference>
<keyword evidence="4" id="KW-1185">Reference proteome</keyword>
<feature type="domain" description="LysM" evidence="2">
    <location>
        <begin position="312"/>
        <end position="355"/>
    </location>
</feature>
<protein>
    <submittedName>
        <fullName evidence="3">LysM peptidoglycan-binding domain-containing protein</fullName>
    </submittedName>
</protein>
<feature type="domain" description="LysM" evidence="2">
    <location>
        <begin position="246"/>
        <end position="290"/>
    </location>
</feature>
<dbReference type="InterPro" id="IPR018392">
    <property type="entry name" value="LysM"/>
</dbReference>
<dbReference type="InterPro" id="IPR036908">
    <property type="entry name" value="RlpA-like_sf"/>
</dbReference>